<evidence type="ECO:0000256" key="1">
    <source>
        <dbReference type="SAM" id="SignalP"/>
    </source>
</evidence>
<sequence length="239" mass="24759">MIMKRKTTFKKLRLFTFLILLTPLAALAQSTPNLYVCGTGQATFNPSFGAYTPVNGDQIIWTIDGTAQNAISYDGSNAGLQTSATLTTGTHRYTVKVIPADANLCPGEASDEIVLEKLPDPAIALSTPKTDFCTELASQAVITAAPNSITLPAGVTFTYAWTATLGATPVADITTIATQAGDKLTLKDGLAVGDYVFTATATYSTGGVPIVPAASCTAAANQNIKIAPKPGKATITIVP</sequence>
<evidence type="ECO:0008006" key="4">
    <source>
        <dbReference type="Google" id="ProtNLM"/>
    </source>
</evidence>
<protein>
    <recommendedName>
        <fullName evidence="4">Ig-like domain-containing protein</fullName>
    </recommendedName>
</protein>
<feature type="chain" id="PRO_5011463502" description="Ig-like domain-containing protein" evidence="1">
    <location>
        <begin position="29"/>
        <end position="239"/>
    </location>
</feature>
<dbReference type="Proteomes" id="UP000199572">
    <property type="component" value="Unassembled WGS sequence"/>
</dbReference>
<keyword evidence="1" id="KW-0732">Signal</keyword>
<proteinExistence type="predicted"/>
<accession>A0A1H9VB47</accession>
<evidence type="ECO:0000313" key="3">
    <source>
        <dbReference type="Proteomes" id="UP000199572"/>
    </source>
</evidence>
<keyword evidence="3" id="KW-1185">Reference proteome</keyword>
<dbReference type="EMBL" id="FOGG01000040">
    <property type="protein sequence ID" value="SES18895.1"/>
    <property type="molecule type" value="Genomic_DNA"/>
</dbReference>
<feature type="signal peptide" evidence="1">
    <location>
        <begin position="1"/>
        <end position="28"/>
    </location>
</feature>
<evidence type="ECO:0000313" key="2">
    <source>
        <dbReference type="EMBL" id="SES18895.1"/>
    </source>
</evidence>
<name>A0A1H9VB47_9SPHI</name>
<gene>
    <name evidence="2" type="ORF">SAMN04488023_14034</name>
</gene>
<dbReference type="STRING" id="390241.SAMN04488023_14034"/>
<dbReference type="AlphaFoldDB" id="A0A1H9VB47"/>
<reference evidence="2 3" key="1">
    <citation type="submission" date="2016-10" db="EMBL/GenBank/DDBJ databases">
        <authorList>
            <person name="de Groot N.N."/>
        </authorList>
    </citation>
    <scope>NUCLEOTIDE SEQUENCE [LARGE SCALE GENOMIC DNA]</scope>
    <source>
        <strain evidence="2 3">DSM 18610</strain>
    </source>
</reference>
<organism evidence="2 3">
    <name type="scientific">Pedobacter rhizosphaerae</name>
    <dbReference type="NCBI Taxonomy" id="390241"/>
    <lineage>
        <taxon>Bacteria</taxon>
        <taxon>Pseudomonadati</taxon>
        <taxon>Bacteroidota</taxon>
        <taxon>Sphingobacteriia</taxon>
        <taxon>Sphingobacteriales</taxon>
        <taxon>Sphingobacteriaceae</taxon>
        <taxon>Pedobacter</taxon>
    </lineage>
</organism>